<dbReference type="InterPro" id="IPR006103">
    <property type="entry name" value="Glyco_hydro_2_cat"/>
</dbReference>
<accession>A0ABY7U3J8</accession>
<reference evidence="8 9" key="1">
    <citation type="submission" date="2023-02" db="EMBL/GenBank/DDBJ databases">
        <title>Genome sequence of Novosphingobium humi KACC 19094.</title>
        <authorList>
            <person name="Kim S."/>
            <person name="Heo J."/>
            <person name="Kwon S.-W."/>
        </authorList>
    </citation>
    <scope>NUCLEOTIDE SEQUENCE [LARGE SCALE GENOMIC DNA]</scope>
    <source>
        <strain evidence="8 9">KACC 19094</strain>
        <plasmid evidence="8 9">unnamed1</plasmid>
    </source>
</reference>
<protein>
    <submittedName>
        <fullName evidence="8">Glycoside hydrolase family 2 TIM barrel-domain containing protein</fullName>
    </submittedName>
</protein>
<dbReference type="InterPro" id="IPR036156">
    <property type="entry name" value="Beta-gal/glucu_dom_sf"/>
</dbReference>
<dbReference type="Proteomes" id="UP001218231">
    <property type="component" value="Plasmid unnamed1"/>
</dbReference>
<dbReference type="Gene3D" id="2.60.120.260">
    <property type="entry name" value="Galactose-binding domain-like"/>
    <property type="match status" value="1"/>
</dbReference>
<evidence type="ECO:0000259" key="7">
    <source>
        <dbReference type="Pfam" id="PF22666"/>
    </source>
</evidence>
<proteinExistence type="inferred from homology"/>
<dbReference type="InterPro" id="IPR008979">
    <property type="entry name" value="Galactose-bd-like_sf"/>
</dbReference>
<dbReference type="Gene3D" id="2.60.40.10">
    <property type="entry name" value="Immunoglobulins"/>
    <property type="match status" value="3"/>
</dbReference>
<evidence type="ECO:0000256" key="1">
    <source>
        <dbReference type="ARBA" id="ARBA00007401"/>
    </source>
</evidence>
<dbReference type="EMBL" id="CP117418">
    <property type="protein sequence ID" value="WCT79896.1"/>
    <property type="molecule type" value="Genomic_DNA"/>
</dbReference>
<evidence type="ECO:0000259" key="4">
    <source>
        <dbReference type="Pfam" id="PF00703"/>
    </source>
</evidence>
<dbReference type="SUPFAM" id="SSF49303">
    <property type="entry name" value="beta-Galactosidase/glucuronidase domain"/>
    <property type="match status" value="3"/>
</dbReference>
<evidence type="ECO:0000256" key="3">
    <source>
        <dbReference type="ARBA" id="ARBA00023295"/>
    </source>
</evidence>
<keyword evidence="8" id="KW-0614">Plasmid</keyword>
<dbReference type="Pfam" id="PF18368">
    <property type="entry name" value="Ig_GlcNase"/>
    <property type="match status" value="1"/>
</dbReference>
<dbReference type="GO" id="GO:0016787">
    <property type="term" value="F:hydrolase activity"/>
    <property type="evidence" value="ECO:0007669"/>
    <property type="project" value="UniProtKB-KW"/>
</dbReference>
<dbReference type="SUPFAM" id="SSF51445">
    <property type="entry name" value="(Trans)glycosidases"/>
    <property type="match status" value="1"/>
</dbReference>
<evidence type="ECO:0000313" key="9">
    <source>
        <dbReference type="Proteomes" id="UP001218231"/>
    </source>
</evidence>
<evidence type="ECO:0000313" key="8">
    <source>
        <dbReference type="EMBL" id="WCT79896.1"/>
    </source>
</evidence>
<geneLocation type="plasmid" evidence="8 9">
    <name>unnamed1</name>
</geneLocation>
<dbReference type="InterPro" id="IPR054593">
    <property type="entry name" value="Beta-mannosidase-like_N2"/>
</dbReference>
<dbReference type="InterPro" id="IPR006102">
    <property type="entry name" value="Ig-like_GH2"/>
</dbReference>
<dbReference type="SUPFAM" id="SSF49785">
    <property type="entry name" value="Galactose-binding domain-like"/>
    <property type="match status" value="1"/>
</dbReference>
<dbReference type="InterPro" id="IPR041351">
    <property type="entry name" value="Ig_GlcNase"/>
</dbReference>
<comment type="similarity">
    <text evidence="1">Belongs to the glycosyl hydrolase 2 family.</text>
</comment>
<dbReference type="Pfam" id="PF02836">
    <property type="entry name" value="Glyco_hydro_2_C"/>
    <property type="match status" value="1"/>
</dbReference>
<feature type="domain" description="Exo-beta-D-glucosaminidase Ig-fold" evidence="6">
    <location>
        <begin position="1061"/>
        <end position="1167"/>
    </location>
</feature>
<dbReference type="InterPro" id="IPR043534">
    <property type="entry name" value="EBDG/EBM"/>
</dbReference>
<keyword evidence="2 8" id="KW-0378">Hydrolase</keyword>
<evidence type="ECO:0000259" key="6">
    <source>
        <dbReference type="Pfam" id="PF18368"/>
    </source>
</evidence>
<dbReference type="PANTHER" id="PTHR43536:SF1">
    <property type="entry name" value="MANNOSYLGLYCOPROTEIN ENDO-BETA-MANNOSIDASE"/>
    <property type="match status" value="1"/>
</dbReference>
<dbReference type="Gene3D" id="3.20.20.80">
    <property type="entry name" value="Glycosidases"/>
    <property type="match status" value="1"/>
</dbReference>
<keyword evidence="3" id="KW-0326">Glycosidase</keyword>
<gene>
    <name evidence="8" type="ORF">PQ457_17695</name>
</gene>
<dbReference type="Pfam" id="PF13385">
    <property type="entry name" value="Laminin_G_3"/>
    <property type="match status" value="1"/>
</dbReference>
<organism evidence="8 9">
    <name type="scientific">Novosphingobium humi</name>
    <dbReference type="NCBI Taxonomy" id="2282397"/>
    <lineage>
        <taxon>Bacteria</taxon>
        <taxon>Pseudomonadati</taxon>
        <taxon>Pseudomonadota</taxon>
        <taxon>Alphaproteobacteria</taxon>
        <taxon>Sphingomonadales</taxon>
        <taxon>Sphingomonadaceae</taxon>
        <taxon>Novosphingobium</taxon>
    </lineage>
</organism>
<dbReference type="SUPFAM" id="SSF49899">
    <property type="entry name" value="Concanavalin A-like lectins/glucanases"/>
    <property type="match status" value="1"/>
</dbReference>
<feature type="domain" description="Beta-mannosidase-like galactose-binding" evidence="7">
    <location>
        <begin position="314"/>
        <end position="476"/>
    </location>
</feature>
<feature type="domain" description="Glycoside hydrolase family 2 catalytic" evidence="5">
    <location>
        <begin position="728"/>
        <end position="813"/>
    </location>
</feature>
<sequence>MMPIGTDGGRITAPGAGTWESSMVLRKFGRDMAGSVALCAIVSCLPALAQPALADMTASAQALGPYNAAFLQGGIGIDRDLPTSDLLTGQSGMTISTWVKPTEIAQGPVGLITLGDVAGPNRSLMLIDGRPALQSGDAPHRLIAANPLAKGQWFHVAATLSADGARLYVDGQMVASGPLPVGPVAGQIHVAPVQDGQTHFNGSLVAAQVAPGAASAKTIAASAAARPSFELVPMWQVGVGWEFQKTANTGYWRPQDAWTLPVAKGETTAPVAKPVTPRPAMEPVAPDRWRLNGWQLAAAPEVAQDGAALSRPGSPAGPWRAATVPGTVLTTLIDRGVYPDPYFGLNNLKIPESLARQDYWYRTSFTLPASAAGKRLALVLNGVNYASETYINGARAGSTKGAFTRGRFAFNAVAGENVVAIRVSPPPHPGTPHEQSISAGVGENGGQLAIDGPTFIATEGWDWIPGIRDRDTGLWQDVEIQATGPVRLGDPQVITDLPLPRTDSADISIAVPVINDGALPRRVTITASFDDVRVRREITAPPGESEARFSPSEFAALHVQNPRLWWPNGYGDPALHTLRIEAAVEGQKTDISTTRFGIREVSYDLSLMDRAGHLRRVNVQPTDGRQAGVKLIDVRHEAIKQSPKGWVESLTAAGETSPAVRDLGAEDTMPEPHLTIRVNGVKIAARGGSWGMDDALKRHDRARLEPYFRLHKDAHLNIIRNWMGNNTEDEFYDLADEYGMMVLNDFWQSTQNFQVEPQDPALFLANAEDTVKRYRNHPSIVVWFGRNEGVPYPALNEGLDDLLFRLDGTRWFTGSSNTVNLQGSGPYNYRQPEAYFTNLATGFSVETGTPSLATREAINAYVPKADQWPLSDTLAYHDWHFSGNGDTKTFMASLNTRFGPATSFADFERKAQMMNLEGHKAMFEGFLGHLWTKNSGRLLWMTHPAWTSNAWQIYSSDYDTHAAYYGIAKASEPVHIQLNLPGNEVVVVNTTRDAAPGLVATSRVLGLDGKTLFTRTDRLDASANADTMLAPLPLDKVLADHPMVLVTQSLNDAAGRLVSSNFYWRGRDEASYRALDAMPRVALRAKLAAPVNIGGEQELRVTITNPAATPVLAAKLTLLDAKGERILPAYYSDNYVSLIGGQSQTITIRYPARKGPTPHVALRGWNVVEAEARLR</sequence>
<dbReference type="Pfam" id="PF22666">
    <property type="entry name" value="Glyco_hydro_2_N2"/>
    <property type="match status" value="1"/>
</dbReference>
<name>A0ABY7U3J8_9SPHN</name>
<feature type="domain" description="Glycoside hydrolase family 2 immunoglobulin-like beta-sandwich" evidence="4">
    <location>
        <begin position="487"/>
        <end position="599"/>
    </location>
</feature>
<dbReference type="InterPro" id="IPR013320">
    <property type="entry name" value="ConA-like_dom_sf"/>
</dbReference>
<dbReference type="Gene3D" id="2.60.120.200">
    <property type="match status" value="1"/>
</dbReference>
<dbReference type="InterPro" id="IPR013783">
    <property type="entry name" value="Ig-like_fold"/>
</dbReference>
<evidence type="ECO:0000256" key="2">
    <source>
        <dbReference type="ARBA" id="ARBA00022801"/>
    </source>
</evidence>
<evidence type="ECO:0000259" key="5">
    <source>
        <dbReference type="Pfam" id="PF02836"/>
    </source>
</evidence>
<keyword evidence="9" id="KW-1185">Reference proteome</keyword>
<dbReference type="Pfam" id="PF00703">
    <property type="entry name" value="Glyco_hydro_2"/>
    <property type="match status" value="1"/>
</dbReference>
<dbReference type="PANTHER" id="PTHR43536">
    <property type="entry name" value="MANNOSYLGLYCOPROTEIN ENDO-BETA-MANNOSIDASE"/>
    <property type="match status" value="1"/>
</dbReference>
<dbReference type="InterPro" id="IPR017853">
    <property type="entry name" value="GH"/>
</dbReference>